<keyword evidence="2" id="KW-0812">Transmembrane</keyword>
<dbReference type="Proteomes" id="UP000794436">
    <property type="component" value="Unassembled WGS sequence"/>
</dbReference>
<proteinExistence type="predicted"/>
<protein>
    <submittedName>
        <fullName evidence="3">Uncharacterized protein</fullName>
    </submittedName>
</protein>
<feature type="compositionally biased region" description="Low complexity" evidence="1">
    <location>
        <begin position="146"/>
        <end position="158"/>
    </location>
</feature>
<dbReference type="AlphaFoldDB" id="A0A8K1CGX7"/>
<reference evidence="3" key="1">
    <citation type="submission" date="2019-03" db="EMBL/GenBank/DDBJ databases">
        <title>Long read genome sequence of the mycoparasitic Pythium oligandrum ATCC 38472 isolated from sugarbeet rhizosphere.</title>
        <authorList>
            <person name="Gaulin E."/>
        </authorList>
    </citation>
    <scope>NUCLEOTIDE SEQUENCE</scope>
    <source>
        <strain evidence="3">ATCC 38472_TT</strain>
    </source>
</reference>
<keyword evidence="2" id="KW-1133">Transmembrane helix</keyword>
<organism evidence="3 4">
    <name type="scientific">Pythium oligandrum</name>
    <name type="common">Mycoparasitic fungus</name>
    <dbReference type="NCBI Taxonomy" id="41045"/>
    <lineage>
        <taxon>Eukaryota</taxon>
        <taxon>Sar</taxon>
        <taxon>Stramenopiles</taxon>
        <taxon>Oomycota</taxon>
        <taxon>Peronosporomycetes</taxon>
        <taxon>Pythiales</taxon>
        <taxon>Pythiaceae</taxon>
        <taxon>Pythium</taxon>
    </lineage>
</organism>
<evidence type="ECO:0000313" key="4">
    <source>
        <dbReference type="Proteomes" id="UP000794436"/>
    </source>
</evidence>
<dbReference type="OrthoDB" id="68593at2759"/>
<accession>A0A8K1CGX7</accession>
<keyword evidence="4" id="KW-1185">Reference proteome</keyword>
<evidence type="ECO:0000313" key="3">
    <source>
        <dbReference type="EMBL" id="TMW62839.1"/>
    </source>
</evidence>
<comment type="caution">
    <text evidence="3">The sequence shown here is derived from an EMBL/GenBank/DDBJ whole genome shotgun (WGS) entry which is preliminary data.</text>
</comment>
<feature type="region of interest" description="Disordered" evidence="1">
    <location>
        <begin position="146"/>
        <end position="203"/>
    </location>
</feature>
<evidence type="ECO:0000256" key="2">
    <source>
        <dbReference type="SAM" id="Phobius"/>
    </source>
</evidence>
<gene>
    <name evidence="3" type="ORF">Poli38472_005457</name>
</gene>
<feature type="compositionally biased region" description="Polar residues" evidence="1">
    <location>
        <begin position="159"/>
        <end position="197"/>
    </location>
</feature>
<feature type="region of interest" description="Disordered" evidence="1">
    <location>
        <begin position="1"/>
        <end position="45"/>
    </location>
</feature>
<name>A0A8K1CGX7_PYTOL</name>
<dbReference type="EMBL" id="SPLM01000073">
    <property type="protein sequence ID" value="TMW62839.1"/>
    <property type="molecule type" value="Genomic_DNA"/>
</dbReference>
<keyword evidence="2" id="KW-0472">Membrane</keyword>
<evidence type="ECO:0000256" key="1">
    <source>
        <dbReference type="SAM" id="MobiDB-lite"/>
    </source>
</evidence>
<feature type="transmembrane region" description="Helical" evidence="2">
    <location>
        <begin position="77"/>
        <end position="95"/>
    </location>
</feature>
<sequence length="256" mass="28421">MTGGVRRRWSSNQAPKDGAPVTERTVTGAREASPGTMRIRRGSDPRAKELEMDTTISRIMGSDWGDRSKQPVSLAMRFYWVIFTVVLANGAYTYFTGKDESYLVEKVQKKVDERLGRVETDEFIVMADSKPSSTASAIEKQPTVAAQASAAKSSSSSARTETPDFSVSSTRAPPASMFTSKPAPTTMPFLNSPTQARPRSKADFEAQLQQMRSRQAQLNVELKDRSQSFRSVEDLQAEIKRIDLEKAQIKQAMKKL</sequence>